<dbReference type="Pfam" id="PF07818">
    <property type="entry name" value="HCNGP"/>
    <property type="match status" value="1"/>
</dbReference>
<reference evidence="2" key="1">
    <citation type="submission" date="2021-01" db="EMBL/GenBank/DDBJ databases">
        <authorList>
            <person name="Corre E."/>
            <person name="Pelletier E."/>
            <person name="Niang G."/>
            <person name="Scheremetjew M."/>
            <person name="Finn R."/>
            <person name="Kale V."/>
            <person name="Holt S."/>
            <person name="Cochrane G."/>
            <person name="Meng A."/>
            <person name="Brown T."/>
            <person name="Cohen L."/>
        </authorList>
    </citation>
    <scope>NUCLEOTIDE SEQUENCE</scope>
    <source>
        <strain evidence="2">RCC1871</strain>
    </source>
</reference>
<feature type="compositionally biased region" description="Basic residues" evidence="1">
    <location>
        <begin position="200"/>
        <end position="209"/>
    </location>
</feature>
<accession>A0A7S3CB81</accession>
<name>A0A7S3CB81_9CHLO</name>
<evidence type="ECO:0000313" key="3">
    <source>
        <dbReference type="EMBL" id="WZN66311.1"/>
    </source>
</evidence>
<sequence>MASLGLLEAYGSGTSSDEEEEGTPGGAGNKPEQKPDLPEQETEREVEPLVCHDATIRGSQGDEVDAAAAPTTSGRRCDPAVQAKVAKFLDLKRLHGRDLVEDIRGRKSFGNPDFLQKMVEHFGIDQYGSCYPRALYDYQGCDPGDEYDKIEEQVAKIEERRRADQLRQREEHDARAIAFQRAGFLGRGHQQQRQPDRPPGKRRRPSGWQ</sequence>
<gene>
    <name evidence="2" type="ORF">CROS1456_LOCUS3766</name>
    <name evidence="3" type="ORF">HKI87_15g78760</name>
</gene>
<dbReference type="EMBL" id="CP151515">
    <property type="protein sequence ID" value="WZN66311.1"/>
    <property type="molecule type" value="Genomic_DNA"/>
</dbReference>
<feature type="compositionally biased region" description="Basic and acidic residues" evidence="1">
    <location>
        <begin position="31"/>
        <end position="47"/>
    </location>
</feature>
<reference evidence="3 4" key="2">
    <citation type="submission" date="2024-03" db="EMBL/GenBank/DDBJ databases">
        <title>Complete genome sequence of the green alga Chloropicon roscoffensis RCC1871.</title>
        <authorList>
            <person name="Lemieux C."/>
            <person name="Pombert J.-F."/>
            <person name="Otis C."/>
            <person name="Turmel M."/>
        </authorList>
    </citation>
    <scope>NUCLEOTIDE SEQUENCE [LARGE SCALE GENOMIC DNA]</scope>
    <source>
        <strain evidence="3 4">RCC1871</strain>
    </source>
</reference>
<keyword evidence="4" id="KW-1185">Reference proteome</keyword>
<dbReference type="EMBL" id="HBHZ01004854">
    <property type="protein sequence ID" value="CAE0190676.1"/>
    <property type="molecule type" value="Transcribed_RNA"/>
</dbReference>
<feature type="region of interest" description="Disordered" evidence="1">
    <location>
        <begin position="1"/>
        <end position="77"/>
    </location>
</feature>
<dbReference type="PANTHER" id="PTHR13464:SF0">
    <property type="entry name" value="SAP30-BINDING PROTEIN"/>
    <property type="match status" value="1"/>
</dbReference>
<feature type="region of interest" description="Disordered" evidence="1">
    <location>
        <begin position="180"/>
        <end position="209"/>
    </location>
</feature>
<organism evidence="2">
    <name type="scientific">Chloropicon roscoffensis</name>
    <dbReference type="NCBI Taxonomy" id="1461544"/>
    <lineage>
        <taxon>Eukaryota</taxon>
        <taxon>Viridiplantae</taxon>
        <taxon>Chlorophyta</taxon>
        <taxon>Chloropicophyceae</taxon>
        <taxon>Chloropicales</taxon>
        <taxon>Chloropicaceae</taxon>
        <taxon>Chloropicon</taxon>
    </lineage>
</organism>
<evidence type="ECO:0000313" key="4">
    <source>
        <dbReference type="Proteomes" id="UP001472866"/>
    </source>
</evidence>
<dbReference type="Proteomes" id="UP001472866">
    <property type="component" value="Chromosome 15"/>
</dbReference>
<dbReference type="GO" id="GO:0005634">
    <property type="term" value="C:nucleus"/>
    <property type="evidence" value="ECO:0007669"/>
    <property type="project" value="TreeGrafter"/>
</dbReference>
<dbReference type="InterPro" id="IPR012479">
    <property type="entry name" value="SAP30BP"/>
</dbReference>
<dbReference type="GO" id="GO:0006355">
    <property type="term" value="P:regulation of DNA-templated transcription"/>
    <property type="evidence" value="ECO:0007669"/>
    <property type="project" value="InterPro"/>
</dbReference>
<dbReference type="PANTHER" id="PTHR13464">
    <property type="entry name" value="TRANSCRIPTIONAL REGULATOR PROTEIN HCNGP"/>
    <property type="match status" value="1"/>
</dbReference>
<dbReference type="AlphaFoldDB" id="A0A7S3CB81"/>
<protein>
    <submittedName>
        <fullName evidence="3">HCNGP domain-containing protein</fullName>
    </submittedName>
</protein>
<proteinExistence type="predicted"/>
<evidence type="ECO:0000313" key="2">
    <source>
        <dbReference type="EMBL" id="CAE0190676.1"/>
    </source>
</evidence>
<evidence type="ECO:0000256" key="1">
    <source>
        <dbReference type="SAM" id="MobiDB-lite"/>
    </source>
</evidence>